<dbReference type="InterPro" id="IPR041246">
    <property type="entry name" value="Bact_MG10"/>
</dbReference>
<dbReference type="InterPro" id="IPR041203">
    <property type="entry name" value="Bact_A2M_MG5"/>
</dbReference>
<dbReference type="Proteomes" id="UP000721442">
    <property type="component" value="Unassembled WGS sequence"/>
</dbReference>
<dbReference type="InterPro" id="IPR041462">
    <property type="entry name" value="Bact_A2M_MG6"/>
</dbReference>
<dbReference type="Pfam" id="PF17972">
    <property type="entry name" value="bMG5"/>
    <property type="match status" value="1"/>
</dbReference>
<dbReference type="InterPro" id="IPR001599">
    <property type="entry name" value="Macroglobln_a2"/>
</dbReference>
<evidence type="ECO:0000259" key="5">
    <source>
        <dbReference type="SMART" id="SM01360"/>
    </source>
</evidence>
<keyword evidence="2" id="KW-0732">Signal</keyword>
<evidence type="ECO:0000256" key="1">
    <source>
        <dbReference type="ARBA" id="ARBA00010556"/>
    </source>
</evidence>
<dbReference type="SMART" id="SM01359">
    <property type="entry name" value="A2M_N_2"/>
    <property type="match status" value="1"/>
</dbReference>
<feature type="domain" description="Alpha-2-macroglobulin" evidence="5">
    <location>
        <begin position="1263"/>
        <end position="1354"/>
    </location>
</feature>
<keyword evidence="3" id="KW-0812">Transmembrane</keyword>
<reference evidence="6" key="1">
    <citation type="submission" date="2020-10" db="EMBL/GenBank/DDBJ databases">
        <authorList>
            <person name="Gilroy R."/>
        </authorList>
    </citation>
    <scope>NUCLEOTIDE SEQUENCE</scope>
    <source>
        <strain evidence="6">B1-16210</strain>
    </source>
</reference>
<dbReference type="Gene3D" id="1.50.10.20">
    <property type="match status" value="1"/>
</dbReference>
<dbReference type="Gene3D" id="2.60.40.3710">
    <property type="match status" value="1"/>
</dbReference>
<dbReference type="PANTHER" id="PTHR40094:SF1">
    <property type="entry name" value="UBIQUITIN DOMAIN-CONTAINING PROTEIN"/>
    <property type="match status" value="1"/>
</dbReference>
<proteinExistence type="inferred from homology"/>
<comment type="caution">
    <text evidence="6">The sequence shown here is derived from an EMBL/GenBank/DDBJ whole genome shotgun (WGS) entry which is preliminary data.</text>
</comment>
<dbReference type="Pfam" id="PF00207">
    <property type="entry name" value="A2M"/>
    <property type="match status" value="1"/>
</dbReference>
<dbReference type="Pfam" id="PF07703">
    <property type="entry name" value="A2M_BRD"/>
    <property type="match status" value="1"/>
</dbReference>
<dbReference type="Pfam" id="PF11974">
    <property type="entry name" value="bMG3"/>
    <property type="match status" value="1"/>
</dbReference>
<dbReference type="PANTHER" id="PTHR40094">
    <property type="entry name" value="ALPHA-2-MACROGLOBULIN HOMOLOG"/>
    <property type="match status" value="1"/>
</dbReference>
<dbReference type="InterPro" id="IPR002890">
    <property type="entry name" value="MG2"/>
</dbReference>
<dbReference type="Pfam" id="PF01835">
    <property type="entry name" value="MG2"/>
    <property type="match status" value="1"/>
</dbReference>
<sequence length="1926" mass="212013">MQHKKRTNTTKKRSNTARNVQPCHRRWMRIISWIGIFAIIGIIAIVWWQIAAGNDHETKLVGNATTPGTASFYDDNTMFFATNNSLPEPNNARELSAPASVIISYDVETGPYAPAFKMNMNNSDLSDKIKITPFIRGNWYLRGNSAVMFTPDAAWPADTKFTVKFDSDMFNDDVDIDNMRVSFTTPTIAATVENFNLYPATDNKQSVIGIAVISFNYEIDTTNFADKISLRLDGEKLGFNIKFDRFRRTAFIISDAVKITDDPQNMRLKLNRVSAISGDSKTEKVTANITIESADNIFKISSLETIVANNNDGNAQQLILLNTTSAAKSNTNWSEYISAYLLPKYRDSDEQENNIIHTWANDEITDQVISESKKLTIKPMDFATPNGIHQYAFAYDVSDQDSRYIYVKITPGAQSNTGFTMKNGLSSVMRVPYPEQSVQIAGSGALLSLAGKRELGIVARGGVDTAYVNLYKVKSSEINHLISQTYNVFAQNMEFKSWSFDAYDMSVVFQKRIAFSNTSKLATNYASVDLGDYLDRTYGDNTGIFIIQTGTTENSTDYGDKRLILLTDLGIIRKTNLDGSSNIFVSNLGAGTPAGDVEISILGRNGNAIWAGRTDANGHAEIPAFPWSEYKNAREPVAIVARRNNDISFIPYNAYNQRVEYSKFDIDGTYSQVATPLNAFVFSDRGIYRPGEKLFLSGIVKNKSFDTVSGIPVRIQVYDSRGRVAFEHSFSLTADGMFNAEYDIPTDASLGSWTAYLYSLTSTDKLNDMLGMANFEVQEFTPDTMKITAKIMGASENGGWISPDNLSATVSLRNLFGTPAANRKITAHATLTPIQYSFKNFDGYQFTPTFISGTGLSENTVARAQTYSTDIPEIYTDSDGNANLDIQFNRDIPSGTYNLTLHVNGFELNSGRSVQTNIATRASNEKYLIGWHADGDMDYINRNTTRKINFVAIDHTATPTTANDLTIRLVKQETQTTLVKDYNNIYKYQTTTHDKIISQNPINIPTDGTTITLDTSTSGTYVLQVLDASNKILANAKYFVAGTTNDTLQTDTNADLQIKLNSSEYAPGADIEISITAPYSGAGLITIERDKVYAYKWFRTTSASSIQHITVPNDFAGTGYVNVSFVRDINSRDIFTTPYAYAVAPFSANTSAHKINVKLTAPDTVRDNKLAIQYTTNKNARLMIFAVNTGILQVANYQIPNPLAHFFQKSALQVDTFQILSLLLPEYNVLREYAKTGGGDFGGGSALEPIVQNPFARSTLPPVAFYSGIVDARANATGTVNFDIPEYFNGELTIFAVAANTTSVGSSDTTTLVQSPIVISTSAPLMAAPGDEFEINSVVTNMTDIPNANTSVTVTATGGIKIAAQGASNANIPTNGEHLFTFPATAGDTLGNSDLIVTATTSDKSDSSITRTSHTTLSVRPATTYQTKIKSDMINSPNFKISDFYTPMYPEYATRRLYISSGTDAMILPLFEYLAHYEYPCTEQLVSRAMPYAIMPSSQILGTTFQDSEKHILETINTLKNRQNNDGSFALWAGDANNGETQYSPDTANLTAYVTEFLTIARDAGFDIPHEMLSRAVDYLRTFAGGTITDPSYARAAARAIYVISENDYVTTSYIDSFTQYANESMKDWESDVTGAYIAAAYKIMKQDDQARDLIAKYKLSSNPDFEYRGLFDNNVANDAMYYYITRKYFTPQNPMESNALRTYIAAGDYSAYTSAATIMAMAGTINNAKMPSITVTTNAPTAPIVKAQSTTTTVEIPTDATEIEINCPDCSQDAPLFFTLLQSGYPTESHPETHGIDITREYFDMDGNRINSANIGDTVTVKISARTRGDVNNADNVVITDLLPGGFIANPDSISGDMEYAQFREDRVLIFTDLNRDTLNFTYTAQIGAAGKFTVPPIAAQSMYNPAINARGDIATFTVINESVQ</sequence>
<dbReference type="InterPro" id="IPR008930">
    <property type="entry name" value="Terpenoid_cyclase/PrenylTrfase"/>
</dbReference>
<evidence type="ECO:0000259" key="4">
    <source>
        <dbReference type="SMART" id="SM01359"/>
    </source>
</evidence>
<dbReference type="Pfam" id="PF17973">
    <property type="entry name" value="bMG10"/>
    <property type="match status" value="1"/>
</dbReference>
<evidence type="ECO:0000313" key="7">
    <source>
        <dbReference type="Proteomes" id="UP000721442"/>
    </source>
</evidence>
<reference evidence="6" key="2">
    <citation type="journal article" date="2021" name="PeerJ">
        <title>Extensive microbial diversity within the chicken gut microbiome revealed by metagenomics and culture.</title>
        <authorList>
            <person name="Gilroy R."/>
            <person name="Ravi A."/>
            <person name="Getino M."/>
            <person name="Pursley I."/>
            <person name="Horton D.L."/>
            <person name="Alikhan N.F."/>
            <person name="Baker D."/>
            <person name="Gharbi K."/>
            <person name="Hall N."/>
            <person name="Watson M."/>
            <person name="Adriaenssens E.M."/>
            <person name="Foster-Nyarko E."/>
            <person name="Jarju S."/>
            <person name="Secka A."/>
            <person name="Antonio M."/>
            <person name="Oren A."/>
            <person name="Chaudhuri R.R."/>
            <person name="La Ragione R."/>
            <person name="Hildebrand F."/>
            <person name="Pallen M.J."/>
        </authorList>
    </citation>
    <scope>NUCLEOTIDE SEQUENCE</scope>
    <source>
        <strain evidence="6">B1-16210</strain>
    </source>
</reference>
<evidence type="ECO:0000313" key="6">
    <source>
        <dbReference type="EMBL" id="MBO8407275.1"/>
    </source>
</evidence>
<dbReference type="SMART" id="SM01360">
    <property type="entry name" value="A2M"/>
    <property type="match status" value="1"/>
</dbReference>
<name>A0A940DE05_9PROT</name>
<dbReference type="InterPro" id="IPR051802">
    <property type="entry name" value="YfhM-like"/>
</dbReference>
<accession>A0A940DE05</accession>
<feature type="transmembrane region" description="Helical" evidence="3">
    <location>
        <begin position="30"/>
        <end position="50"/>
    </location>
</feature>
<comment type="similarity">
    <text evidence="1">Belongs to the protease inhibitor I39 (alpha-2-macroglobulin) family. Bacterial alpha-2-macroglobulin subfamily.</text>
</comment>
<evidence type="ECO:0000256" key="2">
    <source>
        <dbReference type="ARBA" id="ARBA00022729"/>
    </source>
</evidence>
<dbReference type="Pfam" id="PF17962">
    <property type="entry name" value="bMG6"/>
    <property type="match status" value="1"/>
</dbReference>
<dbReference type="Gene3D" id="2.60.40.1930">
    <property type="match status" value="1"/>
</dbReference>
<dbReference type="EMBL" id="JADINE010000030">
    <property type="protein sequence ID" value="MBO8407275.1"/>
    <property type="molecule type" value="Genomic_DNA"/>
</dbReference>
<dbReference type="GO" id="GO:0004866">
    <property type="term" value="F:endopeptidase inhibitor activity"/>
    <property type="evidence" value="ECO:0007669"/>
    <property type="project" value="InterPro"/>
</dbReference>
<feature type="domain" description="Alpha-2-macroglobulin bait region" evidence="4">
    <location>
        <begin position="1056"/>
        <end position="1194"/>
    </location>
</feature>
<keyword evidence="3" id="KW-1133">Transmembrane helix</keyword>
<evidence type="ECO:0000256" key="3">
    <source>
        <dbReference type="SAM" id="Phobius"/>
    </source>
</evidence>
<dbReference type="InterPro" id="IPR011625">
    <property type="entry name" value="A2M_N_BRD"/>
</dbReference>
<dbReference type="SUPFAM" id="SSF48239">
    <property type="entry name" value="Terpenoid cyclases/Protein prenyltransferases"/>
    <property type="match status" value="1"/>
</dbReference>
<keyword evidence="3" id="KW-0472">Membrane</keyword>
<protein>
    <submittedName>
        <fullName evidence="6">Alpha-2-macroglobulin family protein</fullName>
    </submittedName>
</protein>
<gene>
    <name evidence="6" type="ORF">IAC77_02320</name>
</gene>
<dbReference type="InterPro" id="IPR021868">
    <property type="entry name" value="Alpha_2_Macroglob_MG3"/>
</dbReference>
<organism evidence="6 7">
    <name type="scientific">Candidatus Enterousia excrementavium</name>
    <dbReference type="NCBI Taxonomy" id="2840789"/>
    <lineage>
        <taxon>Bacteria</taxon>
        <taxon>Pseudomonadati</taxon>
        <taxon>Pseudomonadota</taxon>
        <taxon>Alphaproteobacteria</taxon>
        <taxon>Candidatus Enterousia</taxon>
    </lineage>
</organism>